<organism evidence="1">
    <name type="scientific">marine sediment metagenome</name>
    <dbReference type="NCBI Taxonomy" id="412755"/>
    <lineage>
        <taxon>unclassified sequences</taxon>
        <taxon>metagenomes</taxon>
        <taxon>ecological metagenomes</taxon>
    </lineage>
</organism>
<proteinExistence type="predicted"/>
<reference evidence="1" key="1">
    <citation type="journal article" date="2014" name="Front. Microbiol.">
        <title>High frequency of phylogenetically diverse reductive dehalogenase-homologous genes in deep subseafloor sedimentary metagenomes.</title>
        <authorList>
            <person name="Kawai M."/>
            <person name="Futagami T."/>
            <person name="Toyoda A."/>
            <person name="Takaki Y."/>
            <person name="Nishi S."/>
            <person name="Hori S."/>
            <person name="Arai W."/>
            <person name="Tsubouchi T."/>
            <person name="Morono Y."/>
            <person name="Uchiyama I."/>
            <person name="Ito T."/>
            <person name="Fujiyama A."/>
            <person name="Inagaki F."/>
            <person name="Takami H."/>
        </authorList>
    </citation>
    <scope>NUCLEOTIDE SEQUENCE</scope>
    <source>
        <strain evidence="1">Expedition CK06-06</strain>
    </source>
</reference>
<name>X1RER4_9ZZZZ</name>
<accession>X1RER4</accession>
<evidence type="ECO:0000313" key="1">
    <source>
        <dbReference type="EMBL" id="GAI79093.1"/>
    </source>
</evidence>
<dbReference type="AlphaFoldDB" id="X1RER4"/>
<gene>
    <name evidence="1" type="ORF">S12H4_14000</name>
</gene>
<sequence length="95" mass="11286">MSAVGKICPKCGETIKARELIIYKEGKPVHDRCPEKTRFEEEFPPDYWKEWLERNAERVSEAKILYELLNIAGHVTLDEVKRELRKRPRFSWLSP</sequence>
<dbReference type="EMBL" id="BARW01006666">
    <property type="protein sequence ID" value="GAI79093.1"/>
    <property type="molecule type" value="Genomic_DNA"/>
</dbReference>
<protein>
    <submittedName>
        <fullName evidence="1">Uncharacterized protein</fullName>
    </submittedName>
</protein>
<comment type="caution">
    <text evidence="1">The sequence shown here is derived from an EMBL/GenBank/DDBJ whole genome shotgun (WGS) entry which is preliminary data.</text>
</comment>